<feature type="non-terminal residue" evidence="2">
    <location>
        <position position="60"/>
    </location>
</feature>
<dbReference type="AlphaFoldDB" id="A0A093PJE4"/>
<accession>A0A093PJE4</accession>
<feature type="compositionally biased region" description="Pro residues" evidence="1">
    <location>
        <begin position="43"/>
        <end position="53"/>
    </location>
</feature>
<dbReference type="Gene3D" id="2.40.10.10">
    <property type="entry name" value="Trypsin-like serine proteases"/>
    <property type="match status" value="1"/>
</dbReference>
<name>A0A093PJE4_9PASS</name>
<feature type="region of interest" description="Disordered" evidence="1">
    <location>
        <begin position="38"/>
        <end position="60"/>
    </location>
</feature>
<dbReference type="InterPro" id="IPR043504">
    <property type="entry name" value="Peptidase_S1_PA_chymotrypsin"/>
</dbReference>
<organism evidence="2 3">
    <name type="scientific">Manacus vitellinus</name>
    <name type="common">golden-collared manakin</name>
    <dbReference type="NCBI Taxonomy" id="328815"/>
    <lineage>
        <taxon>Eukaryota</taxon>
        <taxon>Metazoa</taxon>
        <taxon>Chordata</taxon>
        <taxon>Craniata</taxon>
        <taxon>Vertebrata</taxon>
        <taxon>Euteleostomi</taxon>
        <taxon>Archelosauria</taxon>
        <taxon>Archosauria</taxon>
        <taxon>Dinosauria</taxon>
        <taxon>Saurischia</taxon>
        <taxon>Theropoda</taxon>
        <taxon>Coelurosauria</taxon>
        <taxon>Aves</taxon>
        <taxon>Neognathae</taxon>
        <taxon>Neoaves</taxon>
        <taxon>Telluraves</taxon>
        <taxon>Australaves</taxon>
        <taxon>Passeriformes</taxon>
        <taxon>Pipridae</taxon>
        <taxon>Manacus</taxon>
    </lineage>
</organism>
<evidence type="ECO:0000313" key="2">
    <source>
        <dbReference type="EMBL" id="KFW76978.1"/>
    </source>
</evidence>
<dbReference type="Proteomes" id="UP000053258">
    <property type="component" value="Unassembled WGS sequence"/>
</dbReference>
<keyword evidence="3" id="KW-1185">Reference proteome</keyword>
<reference evidence="2 3" key="1">
    <citation type="submission" date="2014-06" db="EMBL/GenBank/DDBJ databases">
        <title>Genome evolution of avian class.</title>
        <authorList>
            <person name="Zhang G."/>
            <person name="Li C."/>
        </authorList>
    </citation>
    <scope>NUCLEOTIDE SEQUENCE [LARGE SCALE GENOMIC DNA]</scope>
    <source>
        <strain evidence="2">BGI_N305</strain>
    </source>
</reference>
<dbReference type="SUPFAM" id="SSF50494">
    <property type="entry name" value="Trypsin-like serine proteases"/>
    <property type="match status" value="1"/>
</dbReference>
<evidence type="ECO:0000313" key="3">
    <source>
        <dbReference type="Proteomes" id="UP000053258"/>
    </source>
</evidence>
<sequence>LGSWGRGCYKARHPGIYTSTQHFHNWILVQTGLTPVEIATPTPATPAPEPGCTPAPEEIP</sequence>
<gene>
    <name evidence="2" type="ORF">N305_12058</name>
</gene>
<feature type="non-terminal residue" evidence="2">
    <location>
        <position position="1"/>
    </location>
</feature>
<protein>
    <submittedName>
        <fullName evidence="2">Acrosin</fullName>
    </submittedName>
</protein>
<dbReference type="EMBL" id="KL669745">
    <property type="protein sequence ID" value="KFW76978.1"/>
    <property type="molecule type" value="Genomic_DNA"/>
</dbReference>
<dbReference type="OrthoDB" id="546450at2759"/>
<dbReference type="InterPro" id="IPR009003">
    <property type="entry name" value="Peptidase_S1_PA"/>
</dbReference>
<evidence type="ECO:0000256" key="1">
    <source>
        <dbReference type="SAM" id="MobiDB-lite"/>
    </source>
</evidence>
<proteinExistence type="predicted"/>